<keyword evidence="2" id="KW-0274">FAD</keyword>
<organism evidence="6 7">
    <name type="scientific">Colletotrichum gloeosporioides</name>
    <name type="common">Anthracnose fungus</name>
    <name type="synonym">Glomerella cingulata</name>
    <dbReference type="NCBI Taxonomy" id="474922"/>
    <lineage>
        <taxon>Eukaryota</taxon>
        <taxon>Fungi</taxon>
        <taxon>Dikarya</taxon>
        <taxon>Ascomycota</taxon>
        <taxon>Pezizomycotina</taxon>
        <taxon>Sordariomycetes</taxon>
        <taxon>Hypocreomycetidae</taxon>
        <taxon>Glomerellales</taxon>
        <taxon>Glomerellaceae</taxon>
        <taxon>Colletotrichum</taxon>
        <taxon>Colletotrichum gloeosporioides species complex</taxon>
    </lineage>
</organism>
<evidence type="ECO:0000256" key="3">
    <source>
        <dbReference type="SAM" id="Phobius"/>
    </source>
</evidence>
<dbReference type="Gene3D" id="3.30.560.10">
    <property type="entry name" value="Glucose Oxidase, domain 3"/>
    <property type="match status" value="1"/>
</dbReference>
<evidence type="ECO:0000259" key="4">
    <source>
        <dbReference type="PROSITE" id="PS00623"/>
    </source>
</evidence>
<accession>A0A8H4CVQ7</accession>
<dbReference type="GO" id="GO:0016614">
    <property type="term" value="F:oxidoreductase activity, acting on CH-OH group of donors"/>
    <property type="evidence" value="ECO:0007669"/>
    <property type="project" value="InterPro"/>
</dbReference>
<feature type="transmembrane region" description="Helical" evidence="3">
    <location>
        <begin position="132"/>
        <end position="154"/>
    </location>
</feature>
<dbReference type="GeneID" id="69010311"/>
<dbReference type="PANTHER" id="PTHR11552">
    <property type="entry name" value="GLUCOSE-METHANOL-CHOLINE GMC OXIDOREDUCTASE"/>
    <property type="match status" value="1"/>
</dbReference>
<evidence type="ECO:0000256" key="1">
    <source>
        <dbReference type="ARBA" id="ARBA00010790"/>
    </source>
</evidence>
<evidence type="ECO:0000259" key="5">
    <source>
        <dbReference type="PROSITE" id="PS00624"/>
    </source>
</evidence>
<name>A0A8H4CVQ7_COLGL</name>
<dbReference type="AlphaFoldDB" id="A0A8H4CVQ7"/>
<dbReference type="SUPFAM" id="SSF54373">
    <property type="entry name" value="FAD-linked reductases, C-terminal domain"/>
    <property type="match status" value="1"/>
</dbReference>
<dbReference type="Pfam" id="PF05199">
    <property type="entry name" value="GMC_oxred_C"/>
    <property type="match status" value="1"/>
</dbReference>
<evidence type="ECO:0000313" key="6">
    <source>
        <dbReference type="EMBL" id="KAF3810971.1"/>
    </source>
</evidence>
<keyword evidence="3" id="KW-1133">Transmembrane helix</keyword>
<feature type="domain" description="Glucose-methanol-choline oxidoreductase N-terminal" evidence="5">
    <location>
        <begin position="632"/>
        <end position="646"/>
    </location>
</feature>
<feature type="domain" description="Glucose-methanol-choline oxidoreductase N-terminal" evidence="4">
    <location>
        <begin position="457"/>
        <end position="480"/>
    </location>
</feature>
<dbReference type="PANTHER" id="PTHR11552:SF123">
    <property type="entry name" value="GMC OXIDOREDUCTASE (AFU_ORTHOLOGUE AFUA_2G01770)-RELATED"/>
    <property type="match status" value="1"/>
</dbReference>
<dbReference type="InterPro" id="IPR036188">
    <property type="entry name" value="FAD/NAD-bd_sf"/>
</dbReference>
<sequence length="919" mass="99098">MTTLDPTQRFVDHLEGTGLSLFVVSIVGGIVSLVVVGARTYFRLKERNFSFDDGLMLSGLVVYLADVALACVGALSGLGRRNADLSATMMVESIKYLMIWMLLYVIALCLVKSSICITTLRIATTMPKLRVAVYVLLGLIIATFLTTFIGILLLCRPVEANWDASLIADGRGECSPVTSMLGLSYTSTASTIATDLACAVLPAIILMQTQMRLSTKIMVATFLSFGSFASVSTMIRTPYIDHYNRPLDDLAYHIGNIPLWSNVETAIGLIAGSLPALRQFVMRHRAPRATNRGTEGSIGLQPPSAGLVTIGGSGGTSKIRGRKGMKSNFEIDEADQGDWTRLEEDNGSDKDSTVPIRGIRKDMTYEVETLPLQFPADMIWDVIVVGGGLAGSVISSRLAGYRPELKILVVEAGPNANDRQDIVWPNSTNTIGGDFDWKLASVPQAHVDNRSITLAQGKALGGGTVINMGLWTRGDKVDYDLWGEAVDDDRWTYDGLLPYMKKAETFWNSAINSDQHGYDGPVGIQSVTSTKRPFPLREKVLQSWHEIGIEPISLFDGNAGAPLGVAEYTENKNNGRREIAAAVYSLENVTVLTDTQVAKVLLSNSTEGLTATGIELVNGTHILGRQTILSAGAVHTPQLLMLSGIGPRDELEAVGVDVKLDAPEVGKNYADHFLCPSSWNVKNPGEGWAVGSPAFPTAEQYRWGTATDFIVCSSVPKEGLAKAIEEDEGAAPGPDHPLLKQERTFFEHFFLYSGSIDGSKVAISGIFILPTSRGSIKLASGNITDSPLIDPNYLATAVDRYIVREGIRQEIAFAGSDTTVLGREILNGEAVPAGFDEPYSVNSTDEYIDARIRAAARSVHHPMSSIAMGKVVDGDLKVKGVQGLRVVDASVFPVVISAHLQVATFALAEQAADIMAREY</sequence>
<keyword evidence="3" id="KW-0812">Transmembrane</keyword>
<gene>
    <name evidence="6" type="ORF">GCG54_00003150</name>
</gene>
<dbReference type="RefSeq" id="XP_045270130.1">
    <property type="nucleotide sequence ID" value="XM_045403227.1"/>
</dbReference>
<reference evidence="6" key="2">
    <citation type="submission" date="2020-03" db="EMBL/GenBank/DDBJ databases">
        <authorList>
            <person name="Fu F.-F."/>
            <person name="Chen J."/>
        </authorList>
    </citation>
    <scope>NUCLEOTIDE SEQUENCE</scope>
    <source>
        <strain evidence="6">Lc1</strain>
    </source>
</reference>
<dbReference type="EMBL" id="WVTB01000009">
    <property type="protein sequence ID" value="KAF3810971.1"/>
    <property type="molecule type" value="Genomic_DNA"/>
</dbReference>
<evidence type="ECO:0000313" key="7">
    <source>
        <dbReference type="Proteomes" id="UP000613401"/>
    </source>
</evidence>
<feature type="transmembrane region" description="Helical" evidence="3">
    <location>
        <begin position="98"/>
        <end position="120"/>
    </location>
</feature>
<dbReference type="SUPFAM" id="SSF51905">
    <property type="entry name" value="FAD/NAD(P)-binding domain"/>
    <property type="match status" value="1"/>
</dbReference>
<dbReference type="GO" id="GO:0050660">
    <property type="term" value="F:flavin adenine dinucleotide binding"/>
    <property type="evidence" value="ECO:0007669"/>
    <property type="project" value="InterPro"/>
</dbReference>
<dbReference type="Pfam" id="PF00732">
    <property type="entry name" value="GMC_oxred_N"/>
    <property type="match status" value="1"/>
</dbReference>
<dbReference type="InterPro" id="IPR007867">
    <property type="entry name" value="GMC_OxRtase_C"/>
</dbReference>
<dbReference type="Proteomes" id="UP000613401">
    <property type="component" value="Unassembled WGS sequence"/>
</dbReference>
<keyword evidence="2" id="KW-0285">Flavoprotein</keyword>
<evidence type="ECO:0000256" key="2">
    <source>
        <dbReference type="RuleBase" id="RU003968"/>
    </source>
</evidence>
<dbReference type="InterPro" id="IPR049326">
    <property type="entry name" value="Rhodopsin_dom_fungi"/>
</dbReference>
<dbReference type="InterPro" id="IPR000172">
    <property type="entry name" value="GMC_OxRdtase_N"/>
</dbReference>
<feature type="transmembrane region" description="Helical" evidence="3">
    <location>
        <begin position="185"/>
        <end position="205"/>
    </location>
</feature>
<reference evidence="6" key="1">
    <citation type="journal article" date="2020" name="Phytopathology">
        <title>Genome sequence and comparative analysis of Colletotrichum gloeosporioides isolated from Liriodendron leaves.</title>
        <authorList>
            <person name="Fu F.F."/>
            <person name="Hao Z."/>
            <person name="Wang P."/>
            <person name="Lu Y."/>
            <person name="Xue L.J."/>
            <person name="Wei G."/>
            <person name="Tian Y."/>
            <person name="Baishi H."/>
            <person name="Xu H."/>
            <person name="Shi J."/>
            <person name="Cheng T."/>
            <person name="Wang G."/>
            <person name="Yi Y."/>
            <person name="Chen J."/>
        </authorList>
    </citation>
    <scope>NUCLEOTIDE SEQUENCE</scope>
    <source>
        <strain evidence="6">Lc1</strain>
    </source>
</reference>
<comment type="similarity">
    <text evidence="1 2">Belongs to the GMC oxidoreductase family.</text>
</comment>
<protein>
    <submittedName>
        <fullName evidence="6">Pyranose dehydrogenase 3</fullName>
    </submittedName>
</protein>
<dbReference type="Pfam" id="PF20684">
    <property type="entry name" value="Fung_rhodopsin"/>
    <property type="match status" value="1"/>
</dbReference>
<feature type="transmembrane region" description="Helical" evidence="3">
    <location>
        <begin position="54"/>
        <end position="78"/>
    </location>
</feature>
<keyword evidence="7" id="KW-1185">Reference proteome</keyword>
<dbReference type="PROSITE" id="PS00624">
    <property type="entry name" value="GMC_OXRED_2"/>
    <property type="match status" value="1"/>
</dbReference>
<feature type="transmembrane region" description="Helical" evidence="3">
    <location>
        <begin position="217"/>
        <end position="239"/>
    </location>
</feature>
<keyword evidence="3" id="KW-0472">Membrane</keyword>
<dbReference type="InterPro" id="IPR012132">
    <property type="entry name" value="GMC_OxRdtase"/>
</dbReference>
<proteinExistence type="inferred from homology"/>
<dbReference type="PROSITE" id="PS00623">
    <property type="entry name" value="GMC_OXRED_1"/>
    <property type="match status" value="1"/>
</dbReference>
<comment type="caution">
    <text evidence="6">The sequence shown here is derived from an EMBL/GenBank/DDBJ whole genome shotgun (WGS) entry which is preliminary data.</text>
</comment>
<feature type="transmembrane region" description="Helical" evidence="3">
    <location>
        <begin position="20"/>
        <end position="42"/>
    </location>
</feature>
<dbReference type="Gene3D" id="3.50.50.60">
    <property type="entry name" value="FAD/NAD(P)-binding domain"/>
    <property type="match status" value="1"/>
</dbReference>